<dbReference type="Gene3D" id="3.40.50.10480">
    <property type="entry name" value="Probable brix-domain ribosomal biogenesis protein"/>
    <property type="match status" value="1"/>
</dbReference>
<dbReference type="SUPFAM" id="SSF52954">
    <property type="entry name" value="Class II aaRS ABD-related"/>
    <property type="match status" value="1"/>
</dbReference>
<dbReference type="PANTHER" id="PTHR22734:SF2">
    <property type="entry name" value="U3 SMALL NUCLEOLAR RIBONUCLEOPROTEIN PROTEIN IMP4"/>
    <property type="match status" value="1"/>
</dbReference>
<evidence type="ECO:0000259" key="1">
    <source>
        <dbReference type="PROSITE" id="PS50833"/>
    </source>
</evidence>
<dbReference type="KEGG" id="dpl:KGM_206286B"/>
<accession>A0A212EXU5</accession>
<keyword evidence="2" id="KW-0687">Ribonucleoprotein</keyword>
<dbReference type="STRING" id="278856.A0A212EXU5"/>
<dbReference type="GO" id="GO:0042134">
    <property type="term" value="F:rRNA primary transcript binding"/>
    <property type="evidence" value="ECO:0007669"/>
    <property type="project" value="InterPro"/>
</dbReference>
<gene>
    <name evidence="2" type="ORF">KGM_206286B</name>
</gene>
<feature type="non-terminal residue" evidence="2">
    <location>
        <position position="1"/>
    </location>
</feature>
<dbReference type="InterPro" id="IPR044281">
    <property type="entry name" value="IMP4/RPF1"/>
</dbReference>
<dbReference type="GO" id="GO:0030515">
    <property type="term" value="F:snoRNA binding"/>
    <property type="evidence" value="ECO:0007669"/>
    <property type="project" value="TreeGrafter"/>
</dbReference>
<feature type="domain" description="Brix" evidence="1">
    <location>
        <begin position="32"/>
        <end position="158"/>
    </location>
</feature>
<dbReference type="PANTHER" id="PTHR22734">
    <property type="entry name" value="U3 SMALL NUCLEOLAR RIBONUCLEOPROTEIN PROTEIN IMP4"/>
    <property type="match status" value="1"/>
</dbReference>
<dbReference type="AlphaFoldDB" id="A0A212EXU5"/>
<evidence type="ECO:0000313" key="3">
    <source>
        <dbReference type="Proteomes" id="UP000007151"/>
    </source>
</evidence>
<dbReference type="GO" id="GO:0034457">
    <property type="term" value="C:Mpp10 complex"/>
    <property type="evidence" value="ECO:0007669"/>
    <property type="project" value="TreeGrafter"/>
</dbReference>
<dbReference type="InParanoid" id="A0A212EXU5"/>
<dbReference type="GO" id="GO:0032040">
    <property type="term" value="C:small-subunit processome"/>
    <property type="evidence" value="ECO:0007669"/>
    <property type="project" value="TreeGrafter"/>
</dbReference>
<dbReference type="EMBL" id="AGBW02011680">
    <property type="protein sequence ID" value="OWR46316.1"/>
    <property type="molecule type" value="Genomic_DNA"/>
</dbReference>
<dbReference type="Proteomes" id="UP000007151">
    <property type="component" value="Unassembled WGS sequence"/>
</dbReference>
<name>A0A212EXU5_DANPL</name>
<dbReference type="PROSITE" id="PS50833">
    <property type="entry name" value="BRIX"/>
    <property type="match status" value="1"/>
</dbReference>
<dbReference type="InterPro" id="IPR007109">
    <property type="entry name" value="Brix"/>
</dbReference>
<reference evidence="2 3" key="1">
    <citation type="journal article" date="2011" name="Cell">
        <title>The monarch butterfly genome yields insights into long-distance migration.</title>
        <authorList>
            <person name="Zhan S."/>
            <person name="Merlin C."/>
            <person name="Boore J.L."/>
            <person name="Reppert S.M."/>
        </authorList>
    </citation>
    <scope>NUCLEOTIDE SEQUENCE [LARGE SCALE GENOMIC DNA]</scope>
    <source>
        <strain evidence="2">F-2</strain>
    </source>
</reference>
<dbReference type="FunCoup" id="A0A212EXU5">
    <property type="interactions" value="1680"/>
</dbReference>
<comment type="caution">
    <text evidence="2">The sequence shown here is derived from an EMBL/GenBank/DDBJ whole genome shotgun (WGS) entry which is preliminary data.</text>
</comment>
<dbReference type="eggNOG" id="KOG2781">
    <property type="taxonomic scope" value="Eukaryota"/>
</dbReference>
<dbReference type="GO" id="GO:0006364">
    <property type="term" value="P:rRNA processing"/>
    <property type="evidence" value="ECO:0007669"/>
    <property type="project" value="InterPro"/>
</dbReference>
<proteinExistence type="predicted"/>
<evidence type="ECO:0000313" key="2">
    <source>
        <dbReference type="EMBL" id="OWR46316.1"/>
    </source>
</evidence>
<keyword evidence="3" id="KW-1185">Reference proteome</keyword>
<sequence>PERAAVIGGFSGGANTLNSQDDEYRYAGVEDPKIMITTSREPSARLKMFVKELRLIFPNSQRMNRGGYEMSQLIHACRANDVTDFIVVHEHRGIPDSLSGKEIELSEIGPRFQMKLYEIKLGTLEALDAADTEWALRPYMNTSSKRRFLSNDDGWTEE</sequence>
<protein>
    <submittedName>
        <fullName evidence="2">U3 small nucleolar ribonucleoprotein component</fullName>
    </submittedName>
</protein>
<organism evidence="2 3">
    <name type="scientific">Danaus plexippus plexippus</name>
    <dbReference type="NCBI Taxonomy" id="278856"/>
    <lineage>
        <taxon>Eukaryota</taxon>
        <taxon>Metazoa</taxon>
        <taxon>Ecdysozoa</taxon>
        <taxon>Arthropoda</taxon>
        <taxon>Hexapoda</taxon>
        <taxon>Insecta</taxon>
        <taxon>Pterygota</taxon>
        <taxon>Neoptera</taxon>
        <taxon>Endopterygota</taxon>
        <taxon>Lepidoptera</taxon>
        <taxon>Glossata</taxon>
        <taxon>Ditrysia</taxon>
        <taxon>Papilionoidea</taxon>
        <taxon>Nymphalidae</taxon>
        <taxon>Danainae</taxon>
        <taxon>Danaini</taxon>
        <taxon>Danaina</taxon>
        <taxon>Danaus</taxon>
        <taxon>Danaus</taxon>
    </lineage>
</organism>